<dbReference type="GO" id="GO:0044774">
    <property type="term" value="P:mitotic DNA integrity checkpoint signaling"/>
    <property type="evidence" value="ECO:0007669"/>
    <property type="project" value="TreeGrafter"/>
</dbReference>
<dbReference type="Proteomes" id="UP000053660">
    <property type="component" value="Unassembled WGS sequence"/>
</dbReference>
<dbReference type="OrthoDB" id="9970333at2759"/>
<dbReference type="GO" id="GO:0000729">
    <property type="term" value="P:DNA double-strand break processing"/>
    <property type="evidence" value="ECO:0007669"/>
    <property type="project" value="TreeGrafter"/>
</dbReference>
<dbReference type="InterPro" id="IPR036397">
    <property type="entry name" value="RNaseH_sf"/>
</dbReference>
<reference evidence="1 2" key="1">
    <citation type="submission" date="2014-03" db="EMBL/GenBank/DDBJ databases">
        <title>Draft genome of the hookworm Oesophagostomum dentatum.</title>
        <authorList>
            <person name="Mitreva M."/>
        </authorList>
    </citation>
    <scope>NUCLEOTIDE SEQUENCE [LARGE SCALE GENOMIC DNA]</scope>
    <source>
        <strain evidence="1 2">OD-Hann</strain>
    </source>
</reference>
<dbReference type="GO" id="GO:0035861">
    <property type="term" value="C:site of double-strand break"/>
    <property type="evidence" value="ECO:0007669"/>
    <property type="project" value="TreeGrafter"/>
</dbReference>
<keyword evidence="2" id="KW-1185">Reference proteome</keyword>
<dbReference type="GO" id="GO:0031297">
    <property type="term" value="P:replication fork processing"/>
    <property type="evidence" value="ECO:0007669"/>
    <property type="project" value="TreeGrafter"/>
</dbReference>
<dbReference type="Gene3D" id="3.30.420.10">
    <property type="entry name" value="Ribonuclease H-like superfamily/Ribonuclease H"/>
    <property type="match status" value="1"/>
</dbReference>
<protein>
    <submittedName>
        <fullName evidence="1">Transposase</fullName>
    </submittedName>
</protein>
<evidence type="ECO:0000313" key="2">
    <source>
        <dbReference type="Proteomes" id="UP000053660"/>
    </source>
</evidence>
<dbReference type="GO" id="GO:0003690">
    <property type="term" value="F:double-stranded DNA binding"/>
    <property type="evidence" value="ECO:0007669"/>
    <property type="project" value="TreeGrafter"/>
</dbReference>
<dbReference type="GO" id="GO:0003697">
    <property type="term" value="F:single-stranded DNA binding"/>
    <property type="evidence" value="ECO:0007669"/>
    <property type="project" value="TreeGrafter"/>
</dbReference>
<dbReference type="GO" id="GO:0042800">
    <property type="term" value="F:histone H3K4 methyltransferase activity"/>
    <property type="evidence" value="ECO:0007669"/>
    <property type="project" value="TreeGrafter"/>
</dbReference>
<evidence type="ECO:0000313" key="1">
    <source>
        <dbReference type="EMBL" id="KHJ96074.1"/>
    </source>
</evidence>
<dbReference type="Pfam" id="PF01359">
    <property type="entry name" value="Transposase_1"/>
    <property type="match status" value="1"/>
</dbReference>
<dbReference type="PANTHER" id="PTHR46060">
    <property type="entry name" value="MARINER MOS1 TRANSPOSASE-LIKE PROTEIN"/>
    <property type="match status" value="1"/>
</dbReference>
<dbReference type="AlphaFoldDB" id="A0A0B1TFP7"/>
<dbReference type="GO" id="GO:0005634">
    <property type="term" value="C:nucleus"/>
    <property type="evidence" value="ECO:0007669"/>
    <property type="project" value="TreeGrafter"/>
</dbReference>
<dbReference type="GO" id="GO:0046975">
    <property type="term" value="F:histone H3K36 methyltransferase activity"/>
    <property type="evidence" value="ECO:0007669"/>
    <property type="project" value="TreeGrafter"/>
</dbReference>
<accession>A0A0B1TFP7</accession>
<dbReference type="GO" id="GO:0044547">
    <property type="term" value="F:DNA topoisomerase binding"/>
    <property type="evidence" value="ECO:0007669"/>
    <property type="project" value="TreeGrafter"/>
</dbReference>
<dbReference type="InterPro" id="IPR052709">
    <property type="entry name" value="Transposase-MT_Hybrid"/>
</dbReference>
<name>A0A0B1TFP7_OESDE</name>
<dbReference type="GO" id="GO:0006303">
    <property type="term" value="P:double-strand break repair via nonhomologous end joining"/>
    <property type="evidence" value="ECO:0007669"/>
    <property type="project" value="TreeGrafter"/>
</dbReference>
<sequence>MYLFSSSTLTVTPQETFLGWPVGIDDDPLMALIEADRHVAVRELTKKTNASTETVYEHTKKFGLQPVTGDEKWIVYNNVTRKRSWSKPDEPGQTMSRADLHQKIMLPVWWDCKGVIYFGVLPRNQNVTSDLCSRQLMKLDEAI</sequence>
<dbReference type="PANTHER" id="PTHR46060:SF2">
    <property type="entry name" value="HISTONE-LYSINE N-METHYLTRANSFERASE SETMAR"/>
    <property type="match status" value="1"/>
</dbReference>
<dbReference type="GO" id="GO:0000793">
    <property type="term" value="C:condensed chromosome"/>
    <property type="evidence" value="ECO:0007669"/>
    <property type="project" value="TreeGrafter"/>
</dbReference>
<dbReference type="GO" id="GO:0015074">
    <property type="term" value="P:DNA integration"/>
    <property type="evidence" value="ECO:0007669"/>
    <property type="project" value="TreeGrafter"/>
</dbReference>
<proteinExistence type="predicted"/>
<dbReference type="EMBL" id="KN549770">
    <property type="protein sequence ID" value="KHJ96074.1"/>
    <property type="molecule type" value="Genomic_DNA"/>
</dbReference>
<dbReference type="GO" id="GO:0000014">
    <property type="term" value="F:single-stranded DNA endodeoxyribonuclease activity"/>
    <property type="evidence" value="ECO:0007669"/>
    <property type="project" value="TreeGrafter"/>
</dbReference>
<organism evidence="1 2">
    <name type="scientific">Oesophagostomum dentatum</name>
    <name type="common">Nodular worm</name>
    <dbReference type="NCBI Taxonomy" id="61180"/>
    <lineage>
        <taxon>Eukaryota</taxon>
        <taxon>Metazoa</taxon>
        <taxon>Ecdysozoa</taxon>
        <taxon>Nematoda</taxon>
        <taxon>Chromadorea</taxon>
        <taxon>Rhabditida</taxon>
        <taxon>Rhabditina</taxon>
        <taxon>Rhabditomorpha</taxon>
        <taxon>Strongyloidea</taxon>
        <taxon>Strongylidae</taxon>
        <taxon>Oesophagostomum</taxon>
    </lineage>
</organism>
<dbReference type="InterPro" id="IPR001888">
    <property type="entry name" value="Transposase_1"/>
</dbReference>
<gene>
    <name evidence="1" type="ORF">OESDEN_03966</name>
</gene>